<dbReference type="InterPro" id="IPR050832">
    <property type="entry name" value="Bact_Acetyltransf"/>
</dbReference>
<gene>
    <name evidence="4" type="ORF">F8O05_01965</name>
</gene>
<keyword evidence="2" id="KW-0012">Acyltransferase</keyword>
<dbReference type="InterPro" id="IPR016181">
    <property type="entry name" value="Acyl_CoA_acyltransferase"/>
</dbReference>
<evidence type="ECO:0000256" key="1">
    <source>
        <dbReference type="ARBA" id="ARBA00022679"/>
    </source>
</evidence>
<reference evidence="4 5" key="1">
    <citation type="submission" date="2019-09" db="EMBL/GenBank/DDBJ databases">
        <title>Phylogeny of genus Pseudoclavibacter and closely related genus.</title>
        <authorList>
            <person name="Li Y."/>
        </authorList>
    </citation>
    <scope>NUCLEOTIDE SEQUENCE [LARGE SCALE GENOMIC DNA]</scope>
    <source>
        <strain evidence="4 5">KCTC 13959</strain>
    </source>
</reference>
<dbReference type="InterPro" id="IPR000182">
    <property type="entry name" value="GNAT_dom"/>
</dbReference>
<proteinExistence type="predicted"/>
<dbReference type="SUPFAM" id="SSF55729">
    <property type="entry name" value="Acyl-CoA N-acyltransferases (Nat)"/>
    <property type="match status" value="1"/>
</dbReference>
<dbReference type="GO" id="GO:0016747">
    <property type="term" value="F:acyltransferase activity, transferring groups other than amino-acyl groups"/>
    <property type="evidence" value="ECO:0007669"/>
    <property type="project" value="InterPro"/>
</dbReference>
<feature type="domain" description="N-acetyltransferase" evidence="3">
    <location>
        <begin position="26"/>
        <end position="190"/>
    </location>
</feature>
<dbReference type="PANTHER" id="PTHR43877">
    <property type="entry name" value="AMINOALKYLPHOSPHONATE N-ACETYLTRANSFERASE-RELATED-RELATED"/>
    <property type="match status" value="1"/>
</dbReference>
<dbReference type="EMBL" id="WBKB01000001">
    <property type="protein sequence ID" value="KAB1645043.1"/>
    <property type="molecule type" value="Genomic_DNA"/>
</dbReference>
<comment type="caution">
    <text evidence="4">The sequence shown here is derived from an EMBL/GenBank/DDBJ whole genome shotgun (WGS) entry which is preliminary data.</text>
</comment>
<dbReference type="PROSITE" id="PS51186">
    <property type="entry name" value="GNAT"/>
    <property type="match status" value="1"/>
</dbReference>
<dbReference type="OrthoDB" id="5243635at2"/>
<dbReference type="Pfam" id="PF00583">
    <property type="entry name" value="Acetyltransf_1"/>
    <property type="match status" value="1"/>
</dbReference>
<keyword evidence="5" id="KW-1185">Reference proteome</keyword>
<dbReference type="Gene3D" id="3.40.630.30">
    <property type="match status" value="1"/>
</dbReference>
<name>A0A7J5BFJ5_9MICO</name>
<protein>
    <submittedName>
        <fullName evidence="4">GNAT family N-acetyltransferase</fullName>
    </submittedName>
</protein>
<dbReference type="Proteomes" id="UP000433493">
    <property type="component" value="Unassembled WGS sequence"/>
</dbReference>
<dbReference type="AlphaFoldDB" id="A0A7J5BFJ5"/>
<sequence length="190" mass="21489">MDRLEAIRFRSAPTRIRRNLPVTRDISIRPATPADFETVASILARTWRETYSGIVPDALVAERSNLAWQLDTWREHFADAASLAGTWLGSLDGEPAGVALVRETSGEDAPRPLELKLCYTLAVAYGSGLGHALIDAAIADRPAWLWMFDGNDRAEAFYRKHGFQREEPWFTRSWGHLYDGGDYRDIRLVR</sequence>
<evidence type="ECO:0000313" key="5">
    <source>
        <dbReference type="Proteomes" id="UP000433493"/>
    </source>
</evidence>
<organism evidence="4 5">
    <name type="scientific">Gulosibacter chungangensis</name>
    <dbReference type="NCBI Taxonomy" id="979746"/>
    <lineage>
        <taxon>Bacteria</taxon>
        <taxon>Bacillati</taxon>
        <taxon>Actinomycetota</taxon>
        <taxon>Actinomycetes</taxon>
        <taxon>Micrococcales</taxon>
        <taxon>Microbacteriaceae</taxon>
        <taxon>Gulosibacter</taxon>
    </lineage>
</organism>
<evidence type="ECO:0000256" key="2">
    <source>
        <dbReference type="ARBA" id="ARBA00023315"/>
    </source>
</evidence>
<keyword evidence="1 4" id="KW-0808">Transferase</keyword>
<evidence type="ECO:0000259" key="3">
    <source>
        <dbReference type="PROSITE" id="PS51186"/>
    </source>
</evidence>
<evidence type="ECO:0000313" key="4">
    <source>
        <dbReference type="EMBL" id="KAB1645043.1"/>
    </source>
</evidence>
<accession>A0A7J5BFJ5</accession>